<name>Q7P179_CHRVO</name>
<dbReference type="KEGG" id="cvi:CV_0334"/>
<dbReference type="AlphaFoldDB" id="Q7P179"/>
<dbReference type="InterPro" id="IPR013216">
    <property type="entry name" value="Methyltransf_11"/>
</dbReference>
<dbReference type="HOGENOM" id="CLU_917882_0_0_4"/>
<dbReference type="STRING" id="243365.CV_0334"/>
<sequence length="320" mass="36140">MSFSHEKKIHVMRLAQIYLKGIGAELGRASHNHFSPQDCVNVAPSDGIDFVHPRDLDDFRHYSQEQAGYGIAPARVDHVADAAALPFGDASLDYIVTSHVLEHIPDVISAWQEWERVLKPGGINFMVVPKRDAEATDQTRAITQLDDLVAAYERRDTVLSFPELPWRGHYHVFTLQVLLAALNWYNQNEMGHWQLEALEETDGQIGNGHTLVLSRQDGAPPALAAVLDDLVGAFNDGQDWDRVQWRARQALSQNFRLHEVWLLLSIAEEKRLDITAAREAMSQALILQPANTNYHARYRELTGQAFSYPISLIDYLARSL</sequence>
<dbReference type="Gene3D" id="3.40.50.150">
    <property type="entry name" value="Vaccinia Virus protein VP39"/>
    <property type="match status" value="1"/>
</dbReference>
<dbReference type="Proteomes" id="UP000001424">
    <property type="component" value="Chromosome"/>
</dbReference>
<evidence type="ECO:0000313" key="3">
    <source>
        <dbReference type="Proteomes" id="UP000001424"/>
    </source>
</evidence>
<evidence type="ECO:0000313" key="2">
    <source>
        <dbReference type="EMBL" id="AAQ58013.1"/>
    </source>
</evidence>
<dbReference type="SUPFAM" id="SSF53335">
    <property type="entry name" value="S-adenosyl-L-methionine-dependent methyltransferases"/>
    <property type="match status" value="1"/>
</dbReference>
<feature type="domain" description="Methyltransferase type 11" evidence="1">
    <location>
        <begin position="78"/>
        <end position="123"/>
    </location>
</feature>
<evidence type="ECO:0000259" key="1">
    <source>
        <dbReference type="Pfam" id="PF08241"/>
    </source>
</evidence>
<proteinExistence type="predicted"/>
<dbReference type="GO" id="GO:0008757">
    <property type="term" value="F:S-adenosylmethionine-dependent methyltransferase activity"/>
    <property type="evidence" value="ECO:0007669"/>
    <property type="project" value="InterPro"/>
</dbReference>
<dbReference type="EMBL" id="AE016825">
    <property type="protein sequence ID" value="AAQ58013.1"/>
    <property type="molecule type" value="Genomic_DNA"/>
</dbReference>
<accession>Q7P179</accession>
<protein>
    <recommendedName>
        <fullName evidence="1">Methyltransferase type 11 domain-containing protein</fullName>
    </recommendedName>
</protein>
<dbReference type="InterPro" id="IPR029063">
    <property type="entry name" value="SAM-dependent_MTases_sf"/>
</dbReference>
<organism evidence="2 3">
    <name type="scientific">Chromobacterium violaceum (strain ATCC 12472 / DSM 30191 / JCM 1249 / CCUG 213 / NBRC 12614 / NCIMB 9131 / NCTC 9757 / MK)</name>
    <dbReference type="NCBI Taxonomy" id="243365"/>
    <lineage>
        <taxon>Bacteria</taxon>
        <taxon>Pseudomonadati</taxon>
        <taxon>Pseudomonadota</taxon>
        <taxon>Betaproteobacteria</taxon>
        <taxon>Neisseriales</taxon>
        <taxon>Chromobacteriaceae</taxon>
        <taxon>Chromobacterium</taxon>
    </lineage>
</organism>
<dbReference type="eggNOG" id="COG2226">
    <property type="taxonomic scope" value="Bacteria"/>
</dbReference>
<keyword evidence="3" id="KW-1185">Reference proteome</keyword>
<dbReference type="Pfam" id="PF08241">
    <property type="entry name" value="Methyltransf_11"/>
    <property type="match status" value="1"/>
</dbReference>
<reference evidence="2 3" key="1">
    <citation type="journal article" date="2003" name="Proc. Natl. Acad. Sci. U.S.A.">
        <title>The complete genome sequence of Chromobacterium violaceum reveals remarkable and exploitable bacterial adaptability.</title>
        <authorList>
            <person name="Vasconcelos A.T.R."/>
            <person name="de Almeida D.F."/>
            <person name="Almeida F.C."/>
            <person name="de Almeida L.G.P."/>
            <person name="de Almeida R."/>
            <person name="Goncalves J.A.A."/>
            <person name="Andrade E.M."/>
            <person name="Antonio R.V."/>
            <person name="Araripe J."/>
            <person name="de Araujo M.F.F."/>
            <person name="Filho S.A."/>
            <person name="Azevedo V."/>
            <person name="Batista A.J."/>
            <person name="Bataus L.A.M."/>
            <person name="Batista J.S."/>
            <person name="Belo A."/>
            <person name="vander Berg C."/>
            <person name="Blamey J."/>
            <person name="Bogo M."/>
            <person name="Bonato S."/>
            <person name="Bordignon J."/>
            <person name="Brito C.A."/>
            <person name="Brocchi M."/>
            <person name="Burity H.A."/>
            <person name="Camargo A.A."/>
            <person name="Cardoso D.D.P."/>
            <person name="Carneiro N.P."/>
            <person name="Carraro D.M."/>
            <person name="Carvalho C.M.B."/>
            <person name="Cascardo J.C.M."/>
            <person name="Cavada B.S."/>
            <person name="Chueire L.M.O."/>
            <person name="Pasa T.B.C."/>
            <person name="Duran N."/>
            <person name="Fagundes N."/>
            <person name="Falcao C.L."/>
            <person name="Fantinatti F."/>
            <person name="Farias I.P."/>
            <person name="Felipe M.S.S."/>
            <person name="Ferrari L.P."/>
            <person name="Ferro J.A."/>
            <person name="Ferro M.I.T."/>
            <person name="Franco G.R."/>
            <person name="Freitas N.S.A."/>
            <person name="Furlan L.R."/>
            <person name="Gazzinelli R.T."/>
            <person name="Gomes E.A."/>
            <person name="Goncalves P.R."/>
            <person name="Grangeiro T.B."/>
            <person name="Grattapaglia D."/>
            <person name="Grisard E.C."/>
            <person name="Guimaraes C.T."/>
            <person name="Hanna E.S."/>
            <person name="Hungria M."/>
            <person name="Jardim S.N."/>
            <person name="Laurino J."/>
            <person name="Leoi L.C.T."/>
            <person name="Fassarella L."/>
            <person name="Lima A."/>
            <person name="Loureiro M.F."/>
            <person name="Lyra M.C.P."/>
            <person name="Macedo M."/>
            <person name="Madeira H.M.F."/>
            <person name="Manfio G.P."/>
            <person name="Maranhao A.Q."/>
            <person name="Martins W.S."/>
            <person name="di Mauro S.M.Z."/>
            <person name="de Medeiros S.R.B."/>
            <person name="Meissner R.D.V."/>
            <person name="Menck C.F.M."/>
            <person name="Moreira M.A.M."/>
            <person name="Nascimento F.F."/>
            <person name="Nicolas M.F."/>
            <person name="Oliveira J.G."/>
            <person name="Oliveira S.C."/>
            <person name="Paixao R.F.C."/>
            <person name="Parente J.A."/>
            <person name="Pedrosa F.O."/>
            <person name="Pena S.J.D."/>
            <person name="Perreira J.O."/>
            <person name="Perreira M."/>
            <person name="Pinto L.S.R.C."/>
            <person name="Pinto L.S."/>
            <person name="Porto J.I.R."/>
            <person name="Potrich D.P."/>
            <person name="Neto C.E.R."/>
            <person name="Reis A.M.M."/>
            <person name="Rigo L.U."/>
            <person name="Rondinelli E."/>
            <person name="dos Santos E.B.P."/>
            <person name="Santos F.R."/>
            <person name="Schneider M.P.C."/>
            <person name="Seuanez H.N."/>
            <person name="Silva A.M.R."/>
            <person name="da Silva A.L.C."/>
            <person name="Silva D.W."/>
            <person name="Silva R."/>
            <person name="Simoes I.C."/>
            <person name="Simon D."/>
            <person name="Soares C.M.A."/>
            <person name="Soares R.B.A."/>
            <person name="Souza E.M."/>
            <person name="Souza K.R.L."/>
            <person name="Souza R.C."/>
            <person name="Steffens M.B.R."/>
            <person name="Steindel M."/>
            <person name="Teixeira S.R."/>
            <person name="Urmenyi T."/>
            <person name="Vettore A."/>
            <person name="Wassem R."/>
            <person name="Zaha A."/>
            <person name="Simpson A.J.G."/>
        </authorList>
    </citation>
    <scope>NUCLEOTIDE SEQUENCE [LARGE SCALE GENOMIC DNA]</scope>
    <source>
        <strain evidence="3">ATCC 12472 / DSM 30191 / JCM 1249 / NBRC 12614 / NCIMB 9131 / NCTC 9757</strain>
    </source>
</reference>
<gene>
    <name evidence="2" type="ordered locus">CV_0334</name>
</gene>
<dbReference type="CDD" id="cd02440">
    <property type="entry name" value="AdoMet_MTases"/>
    <property type="match status" value="1"/>
</dbReference>